<evidence type="ECO:0000313" key="1">
    <source>
        <dbReference type="EMBL" id="CEK96394.1"/>
    </source>
</evidence>
<sequence length="56" mass="6794">MKENFLEEKSMQISYEDLQSEREILILKNMSYQKYLAEKFGKIDQGCDNKHINHRK</sequence>
<proteinExistence type="predicted"/>
<organism evidence="1">
    <name type="scientific">Arion vulgaris</name>
    <dbReference type="NCBI Taxonomy" id="1028688"/>
    <lineage>
        <taxon>Eukaryota</taxon>
        <taxon>Metazoa</taxon>
        <taxon>Spiralia</taxon>
        <taxon>Lophotrochozoa</taxon>
        <taxon>Mollusca</taxon>
        <taxon>Gastropoda</taxon>
        <taxon>Heterobranchia</taxon>
        <taxon>Euthyneura</taxon>
        <taxon>Panpulmonata</taxon>
        <taxon>Eupulmonata</taxon>
        <taxon>Stylommatophora</taxon>
        <taxon>Helicina</taxon>
        <taxon>Arionoidea</taxon>
        <taxon>Arionidae</taxon>
        <taxon>Arion</taxon>
    </lineage>
</organism>
<name>A0A0B7BT58_9EUPU</name>
<gene>
    <name evidence="1" type="primary">ORF211899</name>
</gene>
<reference evidence="1" key="1">
    <citation type="submission" date="2014-12" db="EMBL/GenBank/DDBJ databases">
        <title>Insight into the proteome of Arion vulgaris.</title>
        <authorList>
            <person name="Aradska J."/>
            <person name="Bulat T."/>
            <person name="Smidak R."/>
            <person name="Sarate P."/>
            <person name="Gangsoo J."/>
            <person name="Sialana F."/>
            <person name="Bilban M."/>
            <person name="Lubec G."/>
        </authorList>
    </citation>
    <scope>NUCLEOTIDE SEQUENCE</scope>
    <source>
        <tissue evidence="1">Skin</tissue>
    </source>
</reference>
<accession>A0A0B7BT58</accession>
<protein>
    <submittedName>
        <fullName evidence="1">Uncharacterized protein</fullName>
    </submittedName>
</protein>
<dbReference type="EMBL" id="HACG01049529">
    <property type="protein sequence ID" value="CEK96394.1"/>
    <property type="molecule type" value="Transcribed_RNA"/>
</dbReference>
<dbReference type="AlphaFoldDB" id="A0A0B7BT58"/>